<name>A0A9X3CY03_9FLAO</name>
<dbReference type="InterPro" id="IPR018644">
    <property type="entry name" value="DUF2071"/>
</dbReference>
<evidence type="ECO:0000313" key="2">
    <source>
        <dbReference type="Proteomes" id="UP001148482"/>
    </source>
</evidence>
<dbReference type="PANTHER" id="PTHR39186">
    <property type="entry name" value="DUF2071 FAMILY PROTEIN"/>
    <property type="match status" value="1"/>
</dbReference>
<dbReference type="Proteomes" id="UP001148482">
    <property type="component" value="Unassembled WGS sequence"/>
</dbReference>
<gene>
    <name evidence="1" type="ORF">OQ279_12800</name>
</gene>
<dbReference type="EMBL" id="JAPJDA010000020">
    <property type="protein sequence ID" value="MCX2839027.1"/>
    <property type="molecule type" value="Genomic_DNA"/>
</dbReference>
<dbReference type="Pfam" id="PF09844">
    <property type="entry name" value="DUF2071"/>
    <property type="match status" value="1"/>
</dbReference>
<dbReference type="PANTHER" id="PTHR39186:SF1">
    <property type="entry name" value="DUF2071 DOMAIN-CONTAINING PROTEIN"/>
    <property type="match status" value="1"/>
</dbReference>
<evidence type="ECO:0000313" key="1">
    <source>
        <dbReference type="EMBL" id="MCX2839027.1"/>
    </source>
</evidence>
<protein>
    <submittedName>
        <fullName evidence="1">DUF2071 domain-containing protein</fullName>
    </submittedName>
</protein>
<sequence>MKLHISSEFGKVALIKYAIPAEVVEKYLPKHTKPDLYNGLCMISLVGFQVKKLKVADVKLPFLKDFEEIDLQIYVRRFDGAKWQKGVVVIHRILEQPGSAILANTIFKTNYIALPTSSAVEETQDDIKANYSWQYKGIQQNFGVKSNRLAAPYDKDSKVAFFLDRSFGYIKAREKTYEYGLNHVDWHLYSVEEYSVDVDFSRQFDPAFNILNSQTPHSVIFTEGSTVEIGENVEVTS</sequence>
<keyword evidence="2" id="KW-1185">Reference proteome</keyword>
<dbReference type="RefSeq" id="WP_266070334.1">
    <property type="nucleotide sequence ID" value="NZ_JAPJDA010000020.1"/>
</dbReference>
<organism evidence="1 2">
    <name type="scientific">Salinimicrobium profundisediminis</name>
    <dbReference type="NCBI Taxonomy" id="2994553"/>
    <lineage>
        <taxon>Bacteria</taxon>
        <taxon>Pseudomonadati</taxon>
        <taxon>Bacteroidota</taxon>
        <taxon>Flavobacteriia</taxon>
        <taxon>Flavobacteriales</taxon>
        <taxon>Flavobacteriaceae</taxon>
        <taxon>Salinimicrobium</taxon>
    </lineage>
</organism>
<dbReference type="AlphaFoldDB" id="A0A9X3CY03"/>
<reference evidence="1" key="1">
    <citation type="submission" date="2022-11" db="EMBL/GenBank/DDBJ databases">
        <title>Salinimicrobium profundisediminis sp. nov., isolated from deep-sea sediment of the Mariana Trench.</title>
        <authorList>
            <person name="Fu H."/>
        </authorList>
    </citation>
    <scope>NUCLEOTIDE SEQUENCE</scope>
    <source>
        <strain evidence="1">MT39</strain>
    </source>
</reference>
<proteinExistence type="predicted"/>
<comment type="caution">
    <text evidence="1">The sequence shown here is derived from an EMBL/GenBank/DDBJ whole genome shotgun (WGS) entry which is preliminary data.</text>
</comment>
<accession>A0A9X3CY03</accession>